<organism evidence="3 4">
    <name type="scientific">Bryocella elongata</name>
    <dbReference type="NCBI Taxonomy" id="863522"/>
    <lineage>
        <taxon>Bacteria</taxon>
        <taxon>Pseudomonadati</taxon>
        <taxon>Acidobacteriota</taxon>
        <taxon>Terriglobia</taxon>
        <taxon>Terriglobales</taxon>
        <taxon>Acidobacteriaceae</taxon>
        <taxon>Bryocella</taxon>
    </lineage>
</organism>
<dbReference type="OrthoDB" id="9811425at2"/>
<proteinExistence type="predicted"/>
<dbReference type="InterPro" id="IPR036291">
    <property type="entry name" value="NAD(P)-bd_dom_sf"/>
</dbReference>
<dbReference type="EMBL" id="FNVA01000004">
    <property type="protein sequence ID" value="SEG38430.1"/>
    <property type="molecule type" value="Genomic_DNA"/>
</dbReference>
<dbReference type="AlphaFoldDB" id="A0A1H5ZQI5"/>
<feature type="domain" description="NAD-dependent epimerase/dehydratase" evidence="2">
    <location>
        <begin position="9"/>
        <end position="251"/>
    </location>
</feature>
<keyword evidence="4" id="KW-1185">Reference proteome</keyword>
<evidence type="ECO:0000313" key="4">
    <source>
        <dbReference type="Proteomes" id="UP000236728"/>
    </source>
</evidence>
<name>A0A1H5ZQI5_9BACT</name>
<gene>
    <name evidence="3" type="ORF">SAMN05421819_2811</name>
</gene>
<evidence type="ECO:0000256" key="1">
    <source>
        <dbReference type="ARBA" id="ARBA00023027"/>
    </source>
</evidence>
<dbReference type="Gene3D" id="3.90.25.10">
    <property type="entry name" value="UDP-galactose 4-epimerase, domain 1"/>
    <property type="match status" value="1"/>
</dbReference>
<dbReference type="InterPro" id="IPR001509">
    <property type="entry name" value="Epimerase_deHydtase"/>
</dbReference>
<evidence type="ECO:0000313" key="3">
    <source>
        <dbReference type="EMBL" id="SEG38430.1"/>
    </source>
</evidence>
<dbReference type="Gene3D" id="3.40.50.720">
    <property type="entry name" value="NAD(P)-binding Rossmann-like Domain"/>
    <property type="match status" value="1"/>
</dbReference>
<protein>
    <submittedName>
        <fullName evidence="3">Nucleoside-diphosphate-sugar epimerase</fullName>
    </submittedName>
</protein>
<evidence type="ECO:0000259" key="2">
    <source>
        <dbReference type="Pfam" id="PF01370"/>
    </source>
</evidence>
<dbReference type="Proteomes" id="UP000236728">
    <property type="component" value="Unassembled WGS sequence"/>
</dbReference>
<dbReference type="RefSeq" id="WP_103933668.1">
    <property type="nucleotide sequence ID" value="NZ_FNVA01000004.1"/>
</dbReference>
<dbReference type="SUPFAM" id="SSF51735">
    <property type="entry name" value="NAD(P)-binding Rossmann-fold domains"/>
    <property type="match status" value="1"/>
</dbReference>
<dbReference type="PANTHER" id="PTHR43574">
    <property type="entry name" value="EPIMERASE-RELATED"/>
    <property type="match status" value="1"/>
</dbReference>
<sequence>MKLEGSTAVVCGAGGFIGGHLVKSLLASGIKVLRAVDVKPLDEWYQVTEGVENLSIDLKEIESCRVAVKGVDLVYQLAADMGGMGFIENNKALCMLSVLTNTHMLMAAKDAGVKRFFYSSSACVYNGEKQTSPDVIPLKESDAYPALPEDGYGWEKLFSERMCRHFEEDFGLVCRVARYHNVYGPHGTWDGGREKAPAAICRKVIEAKLSGKHEITIWGNGEQTRSFMYIDDCTLGSQMIMSSDIDEPINLGSNELVTINQLVDIAEDIAGIKLNRRYDLSAPKGVNGRNSDNTLIVDRLSWQPSIRLRDGLERTYRWIEAEIKARDARGN</sequence>
<accession>A0A1H5ZQI5</accession>
<dbReference type="Pfam" id="PF01370">
    <property type="entry name" value="Epimerase"/>
    <property type="match status" value="1"/>
</dbReference>
<reference evidence="3 4" key="1">
    <citation type="submission" date="2016-10" db="EMBL/GenBank/DDBJ databases">
        <authorList>
            <person name="de Groot N.N."/>
        </authorList>
    </citation>
    <scope>NUCLEOTIDE SEQUENCE [LARGE SCALE GENOMIC DNA]</scope>
    <source>
        <strain evidence="3 4">DSM 22489</strain>
    </source>
</reference>
<keyword evidence="1" id="KW-0520">NAD</keyword>